<dbReference type="Proteomes" id="UP001589867">
    <property type="component" value="Unassembled WGS sequence"/>
</dbReference>
<dbReference type="EMBL" id="JBHLUH010000060">
    <property type="protein sequence ID" value="MFC0531429.1"/>
    <property type="molecule type" value="Genomic_DNA"/>
</dbReference>
<dbReference type="RefSeq" id="WP_377255838.1">
    <property type="nucleotide sequence ID" value="NZ_JBHLUH010000060.1"/>
</dbReference>
<accession>A0ABV6MA24</accession>
<feature type="region of interest" description="Disordered" evidence="1">
    <location>
        <begin position="1"/>
        <end position="21"/>
    </location>
</feature>
<name>A0ABV6MA24_9ACTN</name>
<reference evidence="4 5" key="1">
    <citation type="submission" date="2024-09" db="EMBL/GenBank/DDBJ databases">
        <authorList>
            <person name="Sun Q."/>
            <person name="Mori K."/>
        </authorList>
    </citation>
    <scope>NUCLEOTIDE SEQUENCE [LARGE SCALE GENOMIC DNA]</scope>
    <source>
        <strain evidence="4 5">TBRC 3947</strain>
    </source>
</reference>
<evidence type="ECO:0000256" key="2">
    <source>
        <dbReference type="SAM" id="Phobius"/>
    </source>
</evidence>
<feature type="transmembrane region" description="Helical" evidence="2">
    <location>
        <begin position="148"/>
        <end position="171"/>
    </location>
</feature>
<evidence type="ECO:0000259" key="3">
    <source>
        <dbReference type="Pfam" id="PF07331"/>
    </source>
</evidence>
<dbReference type="Pfam" id="PF07331">
    <property type="entry name" value="TctB"/>
    <property type="match status" value="1"/>
</dbReference>
<evidence type="ECO:0000256" key="1">
    <source>
        <dbReference type="SAM" id="MobiDB-lite"/>
    </source>
</evidence>
<keyword evidence="5" id="KW-1185">Reference proteome</keyword>
<dbReference type="InterPro" id="IPR009936">
    <property type="entry name" value="DUF1468"/>
</dbReference>
<proteinExistence type="predicted"/>
<feature type="transmembrane region" description="Helical" evidence="2">
    <location>
        <begin position="33"/>
        <end position="52"/>
    </location>
</feature>
<feature type="domain" description="DUF1468" evidence="3">
    <location>
        <begin position="40"/>
        <end position="172"/>
    </location>
</feature>
<protein>
    <submittedName>
        <fullName evidence="4">Tripartite tricarboxylate transporter TctB family protein</fullName>
    </submittedName>
</protein>
<keyword evidence="2" id="KW-0472">Membrane</keyword>
<evidence type="ECO:0000313" key="5">
    <source>
        <dbReference type="Proteomes" id="UP001589867"/>
    </source>
</evidence>
<evidence type="ECO:0000313" key="4">
    <source>
        <dbReference type="EMBL" id="MFC0531429.1"/>
    </source>
</evidence>
<comment type="caution">
    <text evidence="4">The sequence shown here is derived from an EMBL/GenBank/DDBJ whole genome shotgun (WGS) entry which is preliminary data.</text>
</comment>
<keyword evidence="2" id="KW-0812">Transmembrane</keyword>
<sequence length="172" mass="17915">MATTSTQGEPVGEPGPDQSGSLRARLRARTGSGHAVAAAGIGLAVLVLVQTSDLPRSSDIGGPGSGLWPQLLAVFILVMAAVIALRHRRAGTDDEQAPVRPDGLLRILVAALLVILYGVAWQYLHFVIVTPLLIAGLSYVLGLRSWPALTLFPVGVSLVLYGLFATGFGIAL</sequence>
<keyword evidence="2" id="KW-1133">Transmembrane helix</keyword>
<feature type="transmembrane region" description="Helical" evidence="2">
    <location>
        <begin position="67"/>
        <end position="85"/>
    </location>
</feature>
<gene>
    <name evidence="4" type="ORF">ACFFIA_27675</name>
</gene>
<organism evidence="4 5">
    <name type="scientific">Phytohabitans kaempferiae</name>
    <dbReference type="NCBI Taxonomy" id="1620943"/>
    <lineage>
        <taxon>Bacteria</taxon>
        <taxon>Bacillati</taxon>
        <taxon>Actinomycetota</taxon>
        <taxon>Actinomycetes</taxon>
        <taxon>Micromonosporales</taxon>
        <taxon>Micromonosporaceae</taxon>
    </lineage>
</organism>